<comment type="caution">
    <text evidence="2">The sequence shown here is derived from an EMBL/GenBank/DDBJ whole genome shotgun (WGS) entry which is preliminary data.</text>
</comment>
<evidence type="ECO:0000313" key="3">
    <source>
        <dbReference type="Proteomes" id="UP001303046"/>
    </source>
</evidence>
<feature type="signal peptide" evidence="1">
    <location>
        <begin position="1"/>
        <end position="22"/>
    </location>
</feature>
<evidence type="ECO:0008006" key="4">
    <source>
        <dbReference type="Google" id="ProtNLM"/>
    </source>
</evidence>
<proteinExistence type="predicted"/>
<evidence type="ECO:0000256" key="1">
    <source>
        <dbReference type="SAM" id="SignalP"/>
    </source>
</evidence>
<gene>
    <name evidence="2" type="primary">Necator_chrI.g415</name>
    <name evidence="2" type="ORF">RB195_004293</name>
</gene>
<dbReference type="Proteomes" id="UP001303046">
    <property type="component" value="Unassembled WGS sequence"/>
</dbReference>
<evidence type="ECO:0000313" key="2">
    <source>
        <dbReference type="EMBL" id="KAK6725882.1"/>
    </source>
</evidence>
<accession>A0ABR1BH98</accession>
<keyword evidence="1" id="KW-0732">Signal</keyword>
<keyword evidence="3" id="KW-1185">Reference proteome</keyword>
<reference evidence="2 3" key="1">
    <citation type="submission" date="2023-08" db="EMBL/GenBank/DDBJ databases">
        <title>A Necator americanus chromosomal reference genome.</title>
        <authorList>
            <person name="Ilik V."/>
            <person name="Petrzelkova K.J."/>
            <person name="Pardy F."/>
            <person name="Fuh T."/>
            <person name="Niatou-Singa F.S."/>
            <person name="Gouil Q."/>
            <person name="Baker L."/>
            <person name="Ritchie M.E."/>
            <person name="Jex A.R."/>
            <person name="Gazzola D."/>
            <person name="Li H."/>
            <person name="Toshio Fujiwara R."/>
            <person name="Zhan B."/>
            <person name="Aroian R.V."/>
            <person name="Pafco B."/>
            <person name="Schwarz E.M."/>
        </authorList>
    </citation>
    <scope>NUCLEOTIDE SEQUENCE [LARGE SCALE GENOMIC DNA]</scope>
    <source>
        <strain evidence="2 3">Aroian</strain>
        <tissue evidence="2">Whole animal</tissue>
    </source>
</reference>
<sequence>MIVVIFLLILVILLAQFAIICAKRELTETETSPLPPGSSSSSAQAVKVCSINDCNKNKSIVVKVKFC</sequence>
<feature type="chain" id="PRO_5045673990" description="Secreted protein" evidence="1">
    <location>
        <begin position="23"/>
        <end position="67"/>
    </location>
</feature>
<name>A0ABR1BH98_NECAM</name>
<organism evidence="2 3">
    <name type="scientific">Necator americanus</name>
    <name type="common">Human hookworm</name>
    <dbReference type="NCBI Taxonomy" id="51031"/>
    <lineage>
        <taxon>Eukaryota</taxon>
        <taxon>Metazoa</taxon>
        <taxon>Ecdysozoa</taxon>
        <taxon>Nematoda</taxon>
        <taxon>Chromadorea</taxon>
        <taxon>Rhabditida</taxon>
        <taxon>Rhabditina</taxon>
        <taxon>Rhabditomorpha</taxon>
        <taxon>Strongyloidea</taxon>
        <taxon>Ancylostomatidae</taxon>
        <taxon>Bunostominae</taxon>
        <taxon>Necator</taxon>
    </lineage>
</organism>
<protein>
    <recommendedName>
        <fullName evidence="4">Secreted protein</fullName>
    </recommendedName>
</protein>
<dbReference type="EMBL" id="JAVFWL010000001">
    <property type="protein sequence ID" value="KAK6725882.1"/>
    <property type="molecule type" value="Genomic_DNA"/>
</dbReference>